<proteinExistence type="predicted"/>
<accession>C6XJB9</accession>
<name>C6XJB9_HIRBI</name>
<dbReference type="KEGG" id="hba:Hbal_1526"/>
<dbReference type="AlphaFoldDB" id="C6XJB9"/>
<evidence type="ECO:0000313" key="2">
    <source>
        <dbReference type="Proteomes" id="UP000002745"/>
    </source>
</evidence>
<sequence length="32" mass="3700">MVENFTFIANSSLLEQLYVIGQQIHFETVDGR</sequence>
<dbReference type="STRING" id="582402.Hbal_1526"/>
<evidence type="ECO:0000313" key="1">
    <source>
        <dbReference type="EMBL" id="ACT59214.1"/>
    </source>
</evidence>
<dbReference type="EMBL" id="CP001678">
    <property type="protein sequence ID" value="ACT59214.1"/>
    <property type="molecule type" value="Genomic_DNA"/>
</dbReference>
<reference evidence="2" key="1">
    <citation type="journal article" date="2011" name="J. Bacteriol.">
        <title>Genome sequences of eight morphologically diverse alphaproteobacteria.</title>
        <authorList>
            <consortium name="US DOE Joint Genome Institute"/>
            <person name="Brown P.J."/>
            <person name="Kysela D.T."/>
            <person name="Buechlein A."/>
            <person name="Hemmerich C."/>
            <person name="Brun Y.V."/>
        </authorList>
    </citation>
    <scope>NUCLEOTIDE SEQUENCE [LARGE SCALE GENOMIC DNA]</scope>
    <source>
        <strain evidence="2">ATCC 49814 / DSM 5838 / IFAM 1418</strain>
    </source>
</reference>
<gene>
    <name evidence="1" type="ordered locus">Hbal_1526</name>
</gene>
<keyword evidence="2" id="KW-1185">Reference proteome</keyword>
<organism evidence="1 2">
    <name type="scientific">Hirschia baltica (strain ATCC 49814 / DSM 5838 / IFAM 1418)</name>
    <dbReference type="NCBI Taxonomy" id="582402"/>
    <lineage>
        <taxon>Bacteria</taxon>
        <taxon>Pseudomonadati</taxon>
        <taxon>Pseudomonadota</taxon>
        <taxon>Alphaproteobacteria</taxon>
        <taxon>Hyphomonadales</taxon>
        <taxon>Hyphomonadaceae</taxon>
        <taxon>Hirschia</taxon>
    </lineage>
</organism>
<dbReference type="Proteomes" id="UP000002745">
    <property type="component" value="Chromosome"/>
</dbReference>
<dbReference type="HOGENOM" id="CLU_3389831_0_0_5"/>
<protein>
    <submittedName>
        <fullName evidence="1">Uncharacterized protein</fullName>
    </submittedName>
</protein>